<evidence type="ECO:0000313" key="1">
    <source>
        <dbReference type="EMBL" id="EON70278.1"/>
    </source>
</evidence>
<dbReference type="EMBL" id="AQPX01000040">
    <property type="protein sequence ID" value="EON70278.1"/>
    <property type="molecule type" value="Genomic_DNA"/>
</dbReference>
<accession>R7Z837</accession>
<gene>
    <name evidence="1" type="ORF">H131_22169</name>
</gene>
<sequence length="183" mass="21069">MKKTLSLLLVFFLLLPGLLLYRYYWDAAIEQDILTANSYRTTIGEEYRAVNFFVKPDWFTLHSKKPQSMHEVVTRIGNSKIVLTEVKVREEVQDIYFTFTIENKLPRSQGYFLTQNLRDASIDIAMPFIELRGDNEQSIALGQFSQGPGDFFSFGLNLEDATAIPHGFSVVANLYYGVQYEKD</sequence>
<dbReference type="Proteomes" id="UP000013911">
    <property type="component" value="Unassembled WGS sequence"/>
</dbReference>
<organism evidence="1 2">
    <name type="scientific">Lysinibacillus sphaericus OT4b.31</name>
    <dbReference type="NCBI Taxonomy" id="1285586"/>
    <lineage>
        <taxon>Bacteria</taxon>
        <taxon>Bacillati</taxon>
        <taxon>Bacillota</taxon>
        <taxon>Bacilli</taxon>
        <taxon>Bacillales</taxon>
        <taxon>Bacillaceae</taxon>
        <taxon>Lysinibacillus</taxon>
    </lineage>
</organism>
<name>R7Z837_LYSSH</name>
<dbReference type="RefSeq" id="WP_010861330.1">
    <property type="nucleotide sequence ID" value="NZ_KB933415.1"/>
</dbReference>
<proteinExistence type="predicted"/>
<dbReference type="AlphaFoldDB" id="R7Z837"/>
<dbReference type="OrthoDB" id="2734886at2"/>
<dbReference type="eggNOG" id="ENOG502ZRUN">
    <property type="taxonomic scope" value="Bacteria"/>
</dbReference>
<dbReference type="HOGENOM" id="CLU_1473508_0_0_9"/>
<evidence type="ECO:0000313" key="2">
    <source>
        <dbReference type="Proteomes" id="UP000013911"/>
    </source>
</evidence>
<comment type="caution">
    <text evidence="1">The sequence shown here is derived from an EMBL/GenBank/DDBJ whole genome shotgun (WGS) entry which is preliminary data.</text>
</comment>
<dbReference type="PATRIC" id="fig|1285586.5.peg.4622"/>
<protein>
    <submittedName>
        <fullName evidence="1">Uncharacterized protein</fullName>
    </submittedName>
</protein>
<reference evidence="1 2" key="1">
    <citation type="submission" date="2013-04" db="EMBL/GenBank/DDBJ databases">
        <title>Draft genome of the heavy metal tolerant bacterium Lysinibacillus sphaericus strain OT4b.31.</title>
        <authorList>
            <person name="Pena-Montenegro T.D."/>
            <person name="Dussan J."/>
        </authorList>
    </citation>
    <scope>NUCLEOTIDE SEQUENCE [LARGE SCALE GENOMIC DNA]</scope>
    <source>
        <strain evidence="1 2">OT4b.31</strain>
    </source>
</reference>